<evidence type="ECO:0000259" key="1">
    <source>
        <dbReference type="PROSITE" id="PS51186"/>
    </source>
</evidence>
<dbReference type="PROSITE" id="PS51186">
    <property type="entry name" value="GNAT"/>
    <property type="match status" value="1"/>
</dbReference>
<dbReference type="CDD" id="cd04301">
    <property type="entry name" value="NAT_SF"/>
    <property type="match status" value="1"/>
</dbReference>
<gene>
    <name evidence="2" type="ORF">YM304_35220</name>
</gene>
<organism evidence="2 3">
    <name type="scientific">Ilumatobacter coccineus (strain NBRC 103263 / KCTC 29153 / YM16-304)</name>
    <dbReference type="NCBI Taxonomy" id="1313172"/>
    <lineage>
        <taxon>Bacteria</taxon>
        <taxon>Bacillati</taxon>
        <taxon>Actinomycetota</taxon>
        <taxon>Acidimicrobiia</taxon>
        <taxon>Acidimicrobiales</taxon>
        <taxon>Ilumatobacteraceae</taxon>
        <taxon>Ilumatobacter</taxon>
    </lineage>
</organism>
<dbReference type="KEGG" id="aym:YM304_35220"/>
<proteinExistence type="predicted"/>
<dbReference type="GO" id="GO:0016747">
    <property type="term" value="F:acyltransferase activity, transferring groups other than amino-acyl groups"/>
    <property type="evidence" value="ECO:0007669"/>
    <property type="project" value="InterPro"/>
</dbReference>
<keyword evidence="3" id="KW-1185">Reference proteome</keyword>
<dbReference type="PANTHER" id="PTHR43617:SF20">
    <property type="entry name" value="N-ALPHA-ACETYLTRANSFERASE RIMI"/>
    <property type="match status" value="1"/>
</dbReference>
<dbReference type="AlphaFoldDB" id="A0A6C7EIN7"/>
<dbReference type="OrthoDB" id="8593648at2"/>
<feature type="domain" description="N-acetyltransferase" evidence="1">
    <location>
        <begin position="175"/>
        <end position="315"/>
    </location>
</feature>
<dbReference type="EMBL" id="AP012057">
    <property type="protein sequence ID" value="BAN03836.1"/>
    <property type="molecule type" value="Genomic_DNA"/>
</dbReference>
<reference evidence="2 3" key="1">
    <citation type="journal article" date="2013" name="Int. J. Syst. Evol. Microbiol.">
        <title>Ilumatobacter nonamiense sp. nov. and Ilumatobacter coccineum sp. nov., isolated from seashore sand.</title>
        <authorList>
            <person name="Matsumoto A."/>
            <person name="Kasai H."/>
            <person name="Matsuo Y."/>
            <person name="Shizuri Y."/>
            <person name="Ichikawa N."/>
            <person name="Fujita N."/>
            <person name="Omura S."/>
            <person name="Takahashi Y."/>
        </authorList>
    </citation>
    <scope>NUCLEOTIDE SEQUENCE [LARGE SCALE GENOMIC DNA]</scope>
    <source>
        <strain evidence="3">NBRC 103263 / KCTC 29153 / YM16-304</strain>
    </source>
</reference>
<protein>
    <recommendedName>
        <fullName evidence="1">N-acetyltransferase domain-containing protein</fullName>
    </recommendedName>
</protein>
<evidence type="ECO:0000313" key="3">
    <source>
        <dbReference type="Proteomes" id="UP000011863"/>
    </source>
</evidence>
<dbReference type="PANTHER" id="PTHR43617">
    <property type="entry name" value="L-AMINO ACID N-ACETYLTRANSFERASE"/>
    <property type="match status" value="1"/>
</dbReference>
<dbReference type="RefSeq" id="WP_015443083.1">
    <property type="nucleotide sequence ID" value="NC_020520.1"/>
</dbReference>
<dbReference type="InterPro" id="IPR050276">
    <property type="entry name" value="MshD_Acetyltransferase"/>
</dbReference>
<sequence>MTVVIRRARVADLDQMATLAADAQADPDRFCAYLAADAGAIAADVAGVIGPNGGDWTDASWVALDDARNVIAWLVAEVDDDMDRVWWWGPIVADEQRLPPVLRDGTMDQLFAAANDVTGRYDEHELAIDDRSTMLRSFASRHGFVAEEASAMLRTPPLAATGQQHGDRATDEHQGGVVALAPHHHASVVALHDSAFPGTHTTGEKLVEDAPGRSVLVIDDAAASTTGAVAGYVAVERQSDGSLYIDYLAVANHLRGRGIGRRLVSEAVARGAAEGATHAHLTVRVGNVAARRLYASVGFVEESILLPLRRGFSVP</sequence>
<dbReference type="SUPFAM" id="SSF55729">
    <property type="entry name" value="Acyl-CoA N-acyltransferases (Nat)"/>
    <property type="match status" value="1"/>
</dbReference>
<dbReference type="InterPro" id="IPR000182">
    <property type="entry name" value="GNAT_dom"/>
</dbReference>
<evidence type="ECO:0000313" key="2">
    <source>
        <dbReference type="EMBL" id="BAN03836.1"/>
    </source>
</evidence>
<dbReference type="Proteomes" id="UP000011863">
    <property type="component" value="Chromosome"/>
</dbReference>
<dbReference type="Gene3D" id="3.40.630.30">
    <property type="match status" value="1"/>
</dbReference>
<name>A0A6C7EIN7_ILUCY</name>
<accession>A0A6C7EIN7</accession>
<dbReference type="Pfam" id="PF00583">
    <property type="entry name" value="Acetyltransf_1"/>
    <property type="match status" value="1"/>
</dbReference>
<dbReference type="InterPro" id="IPR016181">
    <property type="entry name" value="Acyl_CoA_acyltransferase"/>
</dbReference>